<evidence type="ECO:0000313" key="5">
    <source>
        <dbReference type="Proteomes" id="UP001652620"/>
    </source>
</evidence>
<dbReference type="InterPro" id="IPR038797">
    <property type="entry name" value="Fltp"/>
</dbReference>
<dbReference type="InterPro" id="IPR032084">
    <property type="entry name" value="DUF4812"/>
</dbReference>
<dbReference type="GO" id="GO:0044782">
    <property type="term" value="P:cilium organization"/>
    <property type="evidence" value="ECO:0007669"/>
    <property type="project" value="TreeGrafter"/>
</dbReference>
<feature type="region of interest" description="Disordered" evidence="3">
    <location>
        <begin position="417"/>
        <end position="438"/>
    </location>
</feature>
<feature type="compositionally biased region" description="Polar residues" evidence="3">
    <location>
        <begin position="213"/>
        <end position="231"/>
    </location>
</feature>
<dbReference type="CDD" id="cd23705">
    <property type="entry name" value="Flattop"/>
    <property type="match status" value="1"/>
</dbReference>
<accession>A0A8N4L544</accession>
<feature type="compositionally biased region" description="Basic and acidic residues" evidence="3">
    <location>
        <begin position="422"/>
        <end position="432"/>
    </location>
</feature>
<evidence type="ECO:0000256" key="2">
    <source>
        <dbReference type="ARBA" id="ARBA00033306"/>
    </source>
</evidence>
<dbReference type="Pfam" id="PF16071">
    <property type="entry name" value="DUF4812"/>
    <property type="match status" value="1"/>
</dbReference>
<feature type="domain" description="DUF4812" evidence="4">
    <location>
        <begin position="644"/>
        <end position="709"/>
    </location>
</feature>
<reference evidence="6" key="1">
    <citation type="submission" date="2025-08" db="UniProtKB">
        <authorList>
            <consortium name="RefSeq"/>
        </authorList>
    </citation>
    <scope>IDENTIFICATION</scope>
    <source>
        <tissue evidence="6">Adult</tissue>
    </source>
</reference>
<evidence type="ECO:0000256" key="3">
    <source>
        <dbReference type="SAM" id="MobiDB-lite"/>
    </source>
</evidence>
<protein>
    <recommendedName>
        <fullName evidence="2">Cilia- and flagella-associated protein 126</fullName>
    </recommendedName>
</protein>
<keyword evidence="5" id="KW-1185">Reference proteome</keyword>
<dbReference type="GeneID" id="105232132"/>
<dbReference type="RefSeq" id="XP_029408613.2">
    <property type="nucleotide sequence ID" value="XM_029552753.2"/>
</dbReference>
<proteinExistence type="inferred from homology"/>
<dbReference type="Proteomes" id="UP001652620">
    <property type="component" value="Chromosome 4"/>
</dbReference>
<dbReference type="GO" id="GO:0036064">
    <property type="term" value="C:ciliary basal body"/>
    <property type="evidence" value="ECO:0007669"/>
    <property type="project" value="TreeGrafter"/>
</dbReference>
<name>A0A8N4L544_BACDO</name>
<organism evidence="5 6">
    <name type="scientific">Bactrocera dorsalis</name>
    <name type="common">Oriental fruit fly</name>
    <name type="synonym">Dacus dorsalis</name>
    <dbReference type="NCBI Taxonomy" id="27457"/>
    <lineage>
        <taxon>Eukaryota</taxon>
        <taxon>Metazoa</taxon>
        <taxon>Ecdysozoa</taxon>
        <taxon>Arthropoda</taxon>
        <taxon>Hexapoda</taxon>
        <taxon>Insecta</taxon>
        <taxon>Pterygota</taxon>
        <taxon>Neoptera</taxon>
        <taxon>Endopterygota</taxon>
        <taxon>Diptera</taxon>
        <taxon>Brachycera</taxon>
        <taxon>Muscomorpha</taxon>
        <taxon>Tephritoidea</taxon>
        <taxon>Tephritidae</taxon>
        <taxon>Bactrocera</taxon>
        <taxon>Bactrocera</taxon>
    </lineage>
</organism>
<feature type="region of interest" description="Disordered" evidence="3">
    <location>
        <begin position="213"/>
        <end position="238"/>
    </location>
</feature>
<dbReference type="Pfam" id="PF22611">
    <property type="entry name" value="CFAP126"/>
    <property type="match status" value="1"/>
</dbReference>
<evidence type="ECO:0000259" key="4">
    <source>
        <dbReference type="Pfam" id="PF16071"/>
    </source>
</evidence>
<comment type="similarity">
    <text evidence="1">Belongs to the Flattop family.</text>
</comment>
<sequence length="709" mass="79362">MAYHFSANQFEKAYSATRLCNWELPKWYPPKPRAHKQPTKIIAGNNGHLLCGADRSDKNPWGYFRSTYELPRKITRKFADEYNECLIRKYKWRNFPRKKTVCGRKDEPPKCEDKCETVRRIFSPGEKGIGKCAKSQDKKRSDLEYVPGDFTPYVHQHPTRDQLLQQKYERDNNIEPELPLNKLLLGDHLCQSVKPDVTLTRPVILPLTRVSSPTANAAHHSSQLEPTTPTEPQIGPMPQVQTETSLLPQTAGLTDSVGPSLEYFKQKFGYQNPDSPSLQNLEQTMPLKSITAKPNERSPSPIIPPYANFELAKRMHHDNLDHQPLPDCVVDMAFRKRQITGEHPGLALDIAPFATGVGIRTHNAGPTHCTKMKVFRPRTCGVVPKAYAGDLSRAISSAQPDKPMTAMDLAIGWDYRPSNPADEPRRPPHIDGSDDTAGPAVFNYVKTPRDEPATDLGRSAGVFNSTLGETGFFDKDIMRRKSDFGGRAIERDTDCPCSTEDCMVRAPPPRARSVTRDCAMPSNRLSKHYQSSPNIMAEGYRALRQKYLGGSGGSIAASCEALVPERGCRRSKQNIGAPGFLSRARSRLCHKVAPEPPRCYHAAPPRAICKAPFRVGVPKYNAAGHFISTDSGCSLESHNASRVLVVPRQRDPYAKRNYDIDTLVPPFRCFGGGAGEGGYPEHWRLASVYQHAYKPLEQRRRPLLQTVYK</sequence>
<dbReference type="AlphaFoldDB" id="A0A8N4L544"/>
<gene>
    <name evidence="6" type="primary">LOC105232132</name>
</gene>
<dbReference type="PANTHER" id="PTHR34639">
    <property type="entry name" value="PROTEIN FLATTOP"/>
    <property type="match status" value="1"/>
</dbReference>
<dbReference type="KEGG" id="bdr:105232132"/>
<evidence type="ECO:0000313" key="6">
    <source>
        <dbReference type="RefSeq" id="XP_029408613.2"/>
    </source>
</evidence>
<evidence type="ECO:0000256" key="1">
    <source>
        <dbReference type="ARBA" id="ARBA00009887"/>
    </source>
</evidence>
<dbReference type="OrthoDB" id="521617at2759"/>
<dbReference type="PANTHER" id="PTHR34639:SF1">
    <property type="entry name" value="PROTEIN FLATTOP"/>
    <property type="match status" value="1"/>
</dbReference>